<dbReference type="Proteomes" id="UP000294744">
    <property type="component" value="Unassembled WGS sequence"/>
</dbReference>
<feature type="transmembrane region" description="Helical" evidence="1">
    <location>
        <begin position="65"/>
        <end position="84"/>
    </location>
</feature>
<evidence type="ECO:0000313" key="3">
    <source>
        <dbReference type="Proteomes" id="UP000294744"/>
    </source>
</evidence>
<proteinExistence type="predicted"/>
<gene>
    <name evidence="2" type="ORF">E1161_25880</name>
</gene>
<organism evidence="2 3">
    <name type="scientific">Saccharopolyspora aridisoli</name>
    <dbReference type="NCBI Taxonomy" id="2530385"/>
    <lineage>
        <taxon>Bacteria</taxon>
        <taxon>Bacillati</taxon>
        <taxon>Actinomycetota</taxon>
        <taxon>Actinomycetes</taxon>
        <taxon>Pseudonocardiales</taxon>
        <taxon>Pseudonocardiaceae</taxon>
        <taxon>Saccharopolyspora</taxon>
    </lineage>
</organism>
<dbReference type="OrthoDB" id="9911962at2"/>
<evidence type="ECO:0000313" key="2">
    <source>
        <dbReference type="EMBL" id="TDC87329.1"/>
    </source>
</evidence>
<dbReference type="AlphaFoldDB" id="A0A4R4UKL4"/>
<comment type="caution">
    <text evidence="2">The sequence shown here is derived from an EMBL/GenBank/DDBJ whole genome shotgun (WGS) entry which is preliminary data.</text>
</comment>
<keyword evidence="3" id="KW-1185">Reference proteome</keyword>
<evidence type="ECO:0000256" key="1">
    <source>
        <dbReference type="SAM" id="Phobius"/>
    </source>
</evidence>
<keyword evidence="1" id="KW-0812">Transmembrane</keyword>
<keyword evidence="1" id="KW-1133">Transmembrane helix</keyword>
<dbReference type="RefSeq" id="WP_132627349.1">
    <property type="nucleotide sequence ID" value="NZ_SMKV01000057.1"/>
</dbReference>
<reference evidence="2 3" key="1">
    <citation type="submission" date="2019-03" db="EMBL/GenBank/DDBJ databases">
        <title>Draft genome sequences of novel Actinobacteria.</title>
        <authorList>
            <person name="Sahin N."/>
            <person name="Ay H."/>
            <person name="Saygin H."/>
        </authorList>
    </citation>
    <scope>NUCLEOTIDE SEQUENCE [LARGE SCALE GENOMIC DNA]</scope>
    <source>
        <strain evidence="2 3">16K404</strain>
    </source>
</reference>
<protein>
    <submittedName>
        <fullName evidence="2">Uncharacterized protein</fullName>
    </submittedName>
</protein>
<dbReference type="EMBL" id="SMKV01000057">
    <property type="protein sequence ID" value="TDC87329.1"/>
    <property type="molecule type" value="Genomic_DNA"/>
</dbReference>
<feature type="transmembrane region" description="Helical" evidence="1">
    <location>
        <begin position="20"/>
        <end position="39"/>
    </location>
</feature>
<accession>A0A4R4UKL4</accession>
<sequence length="85" mass="9034">MWIATFTPICTGLLITGLAFHWAFLPAAALWIAALGCVLRMESLDHQTRSAAEATPWQQLTKAGWLLLAIALITASAVAVNATLG</sequence>
<name>A0A4R4UKL4_9PSEU</name>
<keyword evidence="1" id="KW-0472">Membrane</keyword>